<dbReference type="HOGENOM" id="CLU_000445_100_0_11"/>
<dbReference type="SMART" id="SM00342">
    <property type="entry name" value="HTH_ARAC"/>
    <property type="match status" value="1"/>
</dbReference>
<protein>
    <submittedName>
        <fullName evidence="4">AraC family transcription regulator</fullName>
    </submittedName>
</protein>
<dbReference type="PATRIC" id="fig|1214101.3.peg.7512"/>
<dbReference type="GO" id="GO:0043565">
    <property type="term" value="F:sequence-specific DNA binding"/>
    <property type="evidence" value="ECO:0007669"/>
    <property type="project" value="InterPro"/>
</dbReference>
<dbReference type="OrthoDB" id="34150at2"/>
<dbReference type="eggNOG" id="COG2207">
    <property type="taxonomic scope" value="Bacteria"/>
</dbReference>
<dbReference type="GO" id="GO:0003700">
    <property type="term" value="F:DNA-binding transcription factor activity"/>
    <property type="evidence" value="ECO:0007669"/>
    <property type="project" value="InterPro"/>
</dbReference>
<dbReference type="InterPro" id="IPR009057">
    <property type="entry name" value="Homeodomain-like_sf"/>
</dbReference>
<dbReference type="Proteomes" id="UP000008043">
    <property type="component" value="Chromosome"/>
</dbReference>
<dbReference type="Pfam" id="PF12833">
    <property type="entry name" value="HTH_18"/>
    <property type="match status" value="1"/>
</dbReference>
<evidence type="ECO:0000259" key="3">
    <source>
        <dbReference type="PROSITE" id="PS01124"/>
    </source>
</evidence>
<dbReference type="AlphaFoldDB" id="K4RFC8"/>
<dbReference type="RefSeq" id="WP_015662120.1">
    <property type="nucleotide sequence ID" value="NC_020504.1"/>
</dbReference>
<name>K4RFC8_STRDJ</name>
<keyword evidence="2" id="KW-0804">Transcription</keyword>
<proteinExistence type="predicted"/>
<sequence>MLDRLAHAIERHCSGRWSETAVPGLSLVALDELLEPMQVRYEPMICFIADGAKRTAAGERSWLTPRGEMALITLDVPVTAAFEKVPYRAAVMRIDNQALAAVQMELAEAGPSAAPLDLAAAVTAPMAPELVDAVTRWVLLLDSPQDIGPLAGRIEAEILYRLLRSPLGPVLRHWSLADSAASRIRVAARWICDHYTEPLSIDRIAEVARMSPATLHRHFKTATGMSPLRFQKHLRLQEARRLLFAGDSTAAQAAQAVGYVSATQFNREYRHAYGLPPGQDAVRLRARLAQEQDVPVLLDRSAKP</sequence>
<gene>
    <name evidence="4" type="ORF">BN159_7415</name>
</gene>
<organism evidence="4 5">
    <name type="scientific">Streptomyces davaonensis (strain DSM 101723 / JCM 4913 / KCC S-0913 / 768)</name>
    <dbReference type="NCBI Taxonomy" id="1214101"/>
    <lineage>
        <taxon>Bacteria</taxon>
        <taxon>Bacillati</taxon>
        <taxon>Actinomycetota</taxon>
        <taxon>Actinomycetes</taxon>
        <taxon>Kitasatosporales</taxon>
        <taxon>Streptomycetaceae</taxon>
        <taxon>Streptomyces</taxon>
    </lineage>
</organism>
<keyword evidence="1" id="KW-0805">Transcription regulation</keyword>
<dbReference type="Pfam" id="PF06719">
    <property type="entry name" value="AraC_N"/>
    <property type="match status" value="1"/>
</dbReference>
<feature type="domain" description="HTH araC/xylS-type" evidence="3">
    <location>
        <begin position="185"/>
        <end position="283"/>
    </location>
</feature>
<keyword evidence="5" id="KW-1185">Reference proteome</keyword>
<evidence type="ECO:0000313" key="5">
    <source>
        <dbReference type="Proteomes" id="UP000008043"/>
    </source>
</evidence>
<reference evidence="4 5" key="1">
    <citation type="journal article" date="2012" name="J. Bacteriol.">
        <title>Genome sequence of the bacterium Streptomyces davawensis JCM 4913 and heterologous production of the unique antibiotic roseoflavin.</title>
        <authorList>
            <person name="Jankowitsch F."/>
            <person name="Schwarz J."/>
            <person name="Ruckert C."/>
            <person name="Gust B."/>
            <person name="Szczepanowski R."/>
            <person name="Blom J."/>
            <person name="Pelzer S."/>
            <person name="Kalinowski J."/>
            <person name="Mack M."/>
        </authorList>
    </citation>
    <scope>NUCLEOTIDE SEQUENCE [LARGE SCALE GENOMIC DNA]</scope>
    <source>
        <strain evidence="5">DSM 101723 / JCM 4913 / KCC S-0913 / 768</strain>
    </source>
</reference>
<dbReference type="InterPro" id="IPR018060">
    <property type="entry name" value="HTH_AraC"/>
</dbReference>
<dbReference type="PANTHER" id="PTHR43436">
    <property type="entry name" value="ARAC-FAMILY TRANSCRIPTIONAL REGULATOR"/>
    <property type="match status" value="1"/>
</dbReference>
<dbReference type="PANTHER" id="PTHR43436:SF1">
    <property type="entry name" value="TRANSCRIPTIONAL REGULATORY PROTEIN"/>
    <property type="match status" value="1"/>
</dbReference>
<dbReference type="EMBL" id="HE971709">
    <property type="protein sequence ID" value="CCK31794.1"/>
    <property type="molecule type" value="Genomic_DNA"/>
</dbReference>
<accession>K4RFC8</accession>
<dbReference type="Gene3D" id="1.10.10.60">
    <property type="entry name" value="Homeodomain-like"/>
    <property type="match status" value="2"/>
</dbReference>
<dbReference type="PROSITE" id="PS01124">
    <property type="entry name" value="HTH_ARAC_FAMILY_2"/>
    <property type="match status" value="1"/>
</dbReference>
<dbReference type="InterPro" id="IPR009594">
    <property type="entry name" value="Tscrpt_reg_HTH_AraC_N"/>
</dbReference>
<evidence type="ECO:0000313" key="4">
    <source>
        <dbReference type="EMBL" id="CCK31794.1"/>
    </source>
</evidence>
<dbReference type="SUPFAM" id="SSF46689">
    <property type="entry name" value="Homeodomain-like"/>
    <property type="match status" value="2"/>
</dbReference>
<evidence type="ECO:0000256" key="1">
    <source>
        <dbReference type="ARBA" id="ARBA00023015"/>
    </source>
</evidence>
<dbReference type="STRING" id="1214101.BN159_7415"/>
<evidence type="ECO:0000256" key="2">
    <source>
        <dbReference type="ARBA" id="ARBA00023163"/>
    </source>
</evidence>
<dbReference type="KEGG" id="sdv:BN159_7415"/>